<keyword evidence="4" id="KW-1185">Reference proteome</keyword>
<dbReference type="eggNOG" id="COG3291">
    <property type="taxonomic scope" value="Bacteria"/>
</dbReference>
<feature type="transmembrane region" description="Helical" evidence="1">
    <location>
        <begin position="12"/>
        <end position="32"/>
    </location>
</feature>
<dbReference type="Proteomes" id="UP000011135">
    <property type="component" value="Unassembled WGS sequence"/>
</dbReference>
<evidence type="ECO:0000313" key="3">
    <source>
        <dbReference type="EMBL" id="ELR70620.1"/>
    </source>
</evidence>
<reference evidence="3 4" key="1">
    <citation type="submission" date="2012-12" db="EMBL/GenBank/DDBJ databases">
        <title>Genome assembly of Fulvivirga imtechensis AK7.</title>
        <authorList>
            <person name="Nupur N."/>
            <person name="Khatri I."/>
            <person name="Kumar R."/>
            <person name="Subramanian S."/>
            <person name="Pinnaka A."/>
        </authorList>
    </citation>
    <scope>NUCLEOTIDE SEQUENCE [LARGE SCALE GENOMIC DNA]</scope>
    <source>
        <strain evidence="3 4">AK7</strain>
    </source>
</reference>
<evidence type="ECO:0000259" key="2">
    <source>
        <dbReference type="Pfam" id="PF19081"/>
    </source>
</evidence>
<dbReference type="NCBIfam" id="TIGR04183">
    <property type="entry name" value="Por_Secre_tail"/>
    <property type="match status" value="1"/>
</dbReference>
<comment type="caution">
    <text evidence="3">The sequence shown here is derived from an EMBL/GenBank/DDBJ whole genome shotgun (WGS) entry which is preliminary data.</text>
</comment>
<accession>L8JP53</accession>
<dbReference type="OrthoDB" id="531718at2"/>
<dbReference type="PATRIC" id="fig|1237149.3.peg.3362"/>
<organism evidence="3 4">
    <name type="scientific">Fulvivirga imtechensis AK7</name>
    <dbReference type="NCBI Taxonomy" id="1237149"/>
    <lineage>
        <taxon>Bacteria</taxon>
        <taxon>Pseudomonadati</taxon>
        <taxon>Bacteroidota</taxon>
        <taxon>Cytophagia</taxon>
        <taxon>Cytophagales</taxon>
        <taxon>Fulvivirgaceae</taxon>
        <taxon>Fulvivirga</taxon>
    </lineage>
</organism>
<evidence type="ECO:0000313" key="4">
    <source>
        <dbReference type="Proteomes" id="UP000011135"/>
    </source>
</evidence>
<evidence type="ECO:0000256" key="1">
    <source>
        <dbReference type="SAM" id="Phobius"/>
    </source>
</evidence>
<dbReference type="InterPro" id="IPR044023">
    <property type="entry name" value="Ig_7"/>
</dbReference>
<protein>
    <recommendedName>
        <fullName evidence="2">Ig-like domain-containing protein</fullName>
    </recommendedName>
</protein>
<keyword evidence="1" id="KW-1133">Transmembrane helix</keyword>
<feature type="domain" description="Ig-like" evidence="2">
    <location>
        <begin position="1456"/>
        <end position="1530"/>
    </location>
</feature>
<dbReference type="EMBL" id="AMZN01000051">
    <property type="protein sequence ID" value="ELR70620.1"/>
    <property type="molecule type" value="Genomic_DNA"/>
</dbReference>
<dbReference type="PROSITE" id="PS51257">
    <property type="entry name" value="PROKAR_LIPOPROTEIN"/>
    <property type="match status" value="1"/>
</dbReference>
<dbReference type="eggNOG" id="COG2911">
    <property type="taxonomic scope" value="Bacteria"/>
</dbReference>
<sequence>MLYTKINRVVSCSIRDVNIVLFLVAISCLPLFSFGQSAGDFRSFGSGDWDNVNTWERFDGGSWVNPAPSTPTNADGAITVQAFHTITVPVSTTITIDQTTVEGDGILNVNGTLIIADGTGDDLVIAEADFITTFSDGKLNVNDNAIVENQGQIANGSLGFEVFSGGTYQHNLNGGTIPSGTWNTGSTCLVTGIAGSVPSGLNQSFHHFTWDCTAQSTTIFLNAALTDVNGNLTINDTNNNLLILVTSTTATISVDGDLNVNNDAGLYLTTQGTATVNVGGNVSISSSKASFALIFTATGNANLNVSGNFSKTGTGVVNLAASSGSGTLTVNGDFTFTGGTIRKSGSTGSGTVNFDGVTAFTGGGTFADAVNFNVTAGSQLDLDTFALTGSGTFNLGAGSILQLGSTHASGALQTGTSGGNIQQGGLRTFTAGSTIIYDGASAQALGDGFPTDVNLEIDNASGVSLSGEVTISTGRTLTLSSGNLLIGGNTLSINGNISVAAGALEGGASSNLSIGGTGNFGTLSFATTTTLNDFTLNRSSSGNVTLGSNLTILGTFTQTDGDITLNGNTFNINGPFSRTVGTLVCDASATLIVDGTGALPASVGMSGALTTLTLDRAGSTFSTGATLTITNLNLTAGTFDNTSTITMAANGVITRTADGSMNNAPVAVTSYDVVYNNSTTISSGPELPTGTTALDDLTKQGSGQLDLSNNLTVNGILTLSNGVFNAGTNTIDFKGNIVSNAASTLTSSSVTFSGTTTVTGNTTMTFNGITVSGTLTPQVDFNINGNLVNNGTLNAGTATTTFGGTTTVSGSSTSSFNDVVISGSLTAHSGSMNVAGDFTNNGTFSNNSGEIVFNGTTSILGSNTTDFHSVIIAGTLTGPATFNIEGNFTNNGGTFNHNNGTAVFGGSIAQTIGGTSASTFYSMTVGNSNGVSVTGTARLEGVFTLSGSGVFDADGGGSGVFVVRSRGVTNDDARIADLTGVEGNFTGNITVERYLDGPDDWRYISTPITDGNLGMWRDDFSITGNFSDATTSAEDPNVTHSTAASVYVYDAASDAWTAVDGGGGATSTVSLTNGTGYAAYIYNPSDFTFSVRGTMGKGAVNIPLTADASGRYNLVGNPYPSAIDWDNIIPQTGLASTVSIRTANGVFAAYNGSITTNPPFVGWTGEIAMGQSFWIQSTSATTLSLTEADKTGNQNHFLRTSSPENFLRITLSNSTETQGDESVVWFVEDATDTTDFAYDAVKRKNGNQVSAGKYDYLNLSTFNDSSIHDYTINTVSFIDCAKTVKLKVSDVAQGQYKLLFTELNSFNLPYDVVLNDHFLGTSIALSDNSEYLFNVTADAASYGAERFEVVFTISPVDTTIPVSASVSEICEGEGATINIDNSDIYTSYKIYKDGIAVSETFTGNGSTLNIGLNTEVLIVGENTFTIEANKMDCGISYLEENATISVKDYYQITSTEGGMNCGEGQVVLKALGLADTDGLYNWYATSDAATPLESNTTGSFTTPPIGNTTSYFVSAVNSLGCESDKVEVIAEIVNIEKPTISVNGNVFTSSYTEGNQWYKDGEVIEGAISSTLEVTAEGTYSVTVAQNGCSASSDNVVFNVTGLEDEIANRGVKVYPNPFSSELHFIIPEWVEVHKIELLDVEGRVFMNIDRNNFSIGENILHLPEVPEGLYIINIQSSDGVIPLRIVKK</sequence>
<dbReference type="RefSeq" id="WP_009580984.1">
    <property type="nucleotide sequence ID" value="NZ_AMZN01000051.1"/>
</dbReference>
<dbReference type="Pfam" id="PF19081">
    <property type="entry name" value="Ig_7"/>
    <property type="match status" value="1"/>
</dbReference>
<keyword evidence="1" id="KW-0472">Membrane</keyword>
<keyword evidence="1" id="KW-0812">Transmembrane</keyword>
<proteinExistence type="predicted"/>
<dbReference type="InterPro" id="IPR026444">
    <property type="entry name" value="Secre_tail"/>
</dbReference>
<name>L8JP53_9BACT</name>
<gene>
    <name evidence="3" type="ORF">C900_03601</name>
</gene>
<dbReference type="STRING" id="1237149.C900_03601"/>